<accession>A0ABM8I8A8</accession>
<dbReference type="SMART" id="SM00829">
    <property type="entry name" value="PKS_ER"/>
    <property type="match status" value="1"/>
</dbReference>
<evidence type="ECO:0000256" key="1">
    <source>
        <dbReference type="ARBA" id="ARBA00001947"/>
    </source>
</evidence>
<sequence length="346" mass="37721">MKAVVYQENGKIGMEERPVPKLQEESDALVKVTLTSICTSDLHIRNGAVPRAVPGTILGHEFIGIVEKTGTKVKNVRVGQRVAVNVETFCGECFFCKRGSVNNCQDENGGWALGCRIDGGQAEYVRIPFADQALTPIPDEVTDEQALFTGDLLSTGYWAAKIGEIQKGDTVLVIGAGPAGLCTMMCAALYEPAIIAAADIEGERLDFAKRQRLAGKFYNPKEVSLEEEMKKLTEGRGADVVIEAAGTPESFQAAWQAARPGGIVVIEAMYEEEQILPLPEMYGKNLTFKTGGVDACNCEEILELIRKGRLKGECLITHRAGLEDAMRMYQIFEKKEDGVMKVALKP</sequence>
<keyword evidence="4 6" id="KW-0862">Zinc</keyword>
<dbReference type="PANTHER" id="PTHR42813">
    <property type="entry name" value="ZINC-TYPE ALCOHOL DEHYDROGENASE-LIKE"/>
    <property type="match status" value="1"/>
</dbReference>
<evidence type="ECO:0000313" key="8">
    <source>
        <dbReference type="EMBL" id="BDZ78323.1"/>
    </source>
</evidence>
<name>A0ABM8I8A8_9FIRM</name>
<dbReference type="Pfam" id="PF08240">
    <property type="entry name" value="ADH_N"/>
    <property type="match status" value="1"/>
</dbReference>
<dbReference type="EMBL" id="AP027742">
    <property type="protein sequence ID" value="BDZ78323.1"/>
    <property type="molecule type" value="Genomic_DNA"/>
</dbReference>
<dbReference type="Gene3D" id="3.90.180.10">
    <property type="entry name" value="Medium-chain alcohol dehydrogenases, catalytic domain"/>
    <property type="match status" value="1"/>
</dbReference>
<dbReference type="Proteomes" id="UP001305815">
    <property type="component" value="Chromosome"/>
</dbReference>
<gene>
    <name evidence="8" type="ORF">Lac1_25060</name>
</gene>
<evidence type="ECO:0000256" key="4">
    <source>
        <dbReference type="ARBA" id="ARBA00022833"/>
    </source>
</evidence>
<organism evidence="8 9">
    <name type="scientific">Claveliimonas bilis</name>
    <dbReference type="NCBI Taxonomy" id="3028070"/>
    <lineage>
        <taxon>Bacteria</taxon>
        <taxon>Bacillati</taxon>
        <taxon>Bacillota</taxon>
        <taxon>Clostridia</taxon>
        <taxon>Lachnospirales</taxon>
        <taxon>Lachnospiraceae</taxon>
        <taxon>Claveliimonas</taxon>
    </lineage>
</organism>
<comment type="similarity">
    <text evidence="2 6">Belongs to the zinc-containing alcohol dehydrogenase family.</text>
</comment>
<comment type="cofactor">
    <cofactor evidence="1 6">
        <name>Zn(2+)</name>
        <dbReference type="ChEBI" id="CHEBI:29105"/>
    </cofactor>
</comment>
<evidence type="ECO:0000256" key="5">
    <source>
        <dbReference type="ARBA" id="ARBA00023002"/>
    </source>
</evidence>
<dbReference type="SUPFAM" id="SSF51735">
    <property type="entry name" value="NAD(P)-binding Rossmann-fold domains"/>
    <property type="match status" value="1"/>
</dbReference>
<keyword evidence="5" id="KW-0560">Oxidoreductase</keyword>
<dbReference type="SUPFAM" id="SSF50129">
    <property type="entry name" value="GroES-like"/>
    <property type="match status" value="1"/>
</dbReference>
<dbReference type="Pfam" id="PF00107">
    <property type="entry name" value="ADH_zinc_N"/>
    <property type="match status" value="1"/>
</dbReference>
<dbReference type="InterPro" id="IPR020843">
    <property type="entry name" value="ER"/>
</dbReference>
<dbReference type="InterPro" id="IPR013149">
    <property type="entry name" value="ADH-like_C"/>
</dbReference>
<evidence type="ECO:0000256" key="6">
    <source>
        <dbReference type="RuleBase" id="RU361277"/>
    </source>
</evidence>
<evidence type="ECO:0000313" key="9">
    <source>
        <dbReference type="Proteomes" id="UP001305815"/>
    </source>
</evidence>
<evidence type="ECO:0000256" key="2">
    <source>
        <dbReference type="ARBA" id="ARBA00008072"/>
    </source>
</evidence>
<dbReference type="Gene3D" id="3.40.50.720">
    <property type="entry name" value="NAD(P)-binding Rossmann-like Domain"/>
    <property type="match status" value="1"/>
</dbReference>
<dbReference type="CDD" id="cd05278">
    <property type="entry name" value="FDH_like"/>
    <property type="match status" value="1"/>
</dbReference>
<dbReference type="InterPro" id="IPR011032">
    <property type="entry name" value="GroES-like_sf"/>
</dbReference>
<evidence type="ECO:0000256" key="3">
    <source>
        <dbReference type="ARBA" id="ARBA00022723"/>
    </source>
</evidence>
<dbReference type="InterPro" id="IPR002328">
    <property type="entry name" value="ADH_Zn_CS"/>
</dbReference>
<dbReference type="InterPro" id="IPR013154">
    <property type="entry name" value="ADH-like_N"/>
</dbReference>
<keyword evidence="9" id="KW-1185">Reference proteome</keyword>
<dbReference type="RefSeq" id="WP_316265373.1">
    <property type="nucleotide sequence ID" value="NZ_AP027742.1"/>
</dbReference>
<evidence type="ECO:0000259" key="7">
    <source>
        <dbReference type="SMART" id="SM00829"/>
    </source>
</evidence>
<dbReference type="PANTHER" id="PTHR42813:SF4">
    <property type="entry name" value="NADP-DEPENDENT ISOPROPANOL DEHYDROGENASE"/>
    <property type="match status" value="1"/>
</dbReference>
<reference evidence="9" key="1">
    <citation type="journal article" date="2023" name="Int. J. Syst. Evol. Microbiol.">
        <title>Claveliimonas bilis gen. nov., sp. nov., deoxycholic acid-producing bacteria isolated from human faeces, and reclassification of Sellimonas monacensis Zenner et al. 2021 as Claveliimonas monacensis comb. nov.</title>
        <authorList>
            <person name="Hisatomi A."/>
            <person name="Kastawa N.W.E.P.G."/>
            <person name="Song I."/>
            <person name="Ohkuma M."/>
            <person name="Fukiya S."/>
            <person name="Sakamoto M."/>
        </authorList>
    </citation>
    <scope>NUCLEOTIDE SEQUENCE [LARGE SCALE GENOMIC DNA]</scope>
    <source>
        <strain evidence="9">12BBH14</strain>
    </source>
</reference>
<keyword evidence="3 6" id="KW-0479">Metal-binding</keyword>
<protein>
    <submittedName>
        <fullName evidence="8">Zn-dependent alcohol dehydrogenase</fullName>
    </submittedName>
</protein>
<dbReference type="PROSITE" id="PS00059">
    <property type="entry name" value="ADH_ZINC"/>
    <property type="match status" value="1"/>
</dbReference>
<proteinExistence type="inferred from homology"/>
<feature type="domain" description="Enoyl reductase (ER)" evidence="7">
    <location>
        <begin position="13"/>
        <end position="344"/>
    </location>
</feature>
<dbReference type="InterPro" id="IPR036291">
    <property type="entry name" value="NAD(P)-bd_dom_sf"/>
</dbReference>